<dbReference type="AlphaFoldDB" id="M0M4S6"/>
<name>M0M4S6_9EURY</name>
<organism evidence="1 2">
    <name type="scientific">Halococcus hamelinensis 100A6</name>
    <dbReference type="NCBI Taxonomy" id="1132509"/>
    <lineage>
        <taxon>Archaea</taxon>
        <taxon>Methanobacteriati</taxon>
        <taxon>Methanobacteriota</taxon>
        <taxon>Stenosarchaea group</taxon>
        <taxon>Halobacteria</taxon>
        <taxon>Halobacteriales</taxon>
        <taxon>Halococcaceae</taxon>
        <taxon>Halococcus</taxon>
    </lineage>
</organism>
<protein>
    <submittedName>
        <fullName evidence="1">Uncharacterized protein</fullName>
    </submittedName>
</protein>
<keyword evidence="2" id="KW-1185">Reference proteome</keyword>
<accession>M0M4S6</accession>
<proteinExistence type="predicted"/>
<dbReference type="Proteomes" id="UP000011566">
    <property type="component" value="Unassembled WGS sequence"/>
</dbReference>
<dbReference type="OrthoDB" id="210689at2157"/>
<gene>
    <name evidence="1" type="ORF">C447_06566</name>
</gene>
<evidence type="ECO:0000313" key="1">
    <source>
        <dbReference type="EMBL" id="EMA39619.1"/>
    </source>
</evidence>
<sequence length="134" mass="14948">MVDDRVDTPAGWATPPTLEAGGTRWHRYRYQPSETTTIEVRLGERGPDGPDVFRLHLSMRLADRGPVTHDFRVGSYDDLADAVEATEWLLARLADEVFDTDPVDRVQAAVDDLTARTAGRGGPVTRLRRWLFGG</sequence>
<comment type="caution">
    <text evidence="1">The sequence shown here is derived from an EMBL/GenBank/DDBJ whole genome shotgun (WGS) entry which is preliminary data.</text>
</comment>
<dbReference type="EMBL" id="AOMB01000017">
    <property type="protein sequence ID" value="EMA39619.1"/>
    <property type="molecule type" value="Genomic_DNA"/>
</dbReference>
<dbReference type="RefSeq" id="WP_007692077.1">
    <property type="nucleotide sequence ID" value="NZ_AJRK01000404.1"/>
</dbReference>
<dbReference type="PATRIC" id="fig|1132509.6.peg.1489"/>
<evidence type="ECO:0000313" key="2">
    <source>
        <dbReference type="Proteomes" id="UP000011566"/>
    </source>
</evidence>
<reference evidence="1 2" key="1">
    <citation type="journal article" date="2014" name="PLoS Genet.">
        <title>Phylogenetically driven sequencing of extremely halophilic archaea reveals strategies for static and dynamic osmo-response.</title>
        <authorList>
            <person name="Becker E.A."/>
            <person name="Seitzer P.M."/>
            <person name="Tritt A."/>
            <person name="Larsen D."/>
            <person name="Krusor M."/>
            <person name="Yao A.I."/>
            <person name="Wu D."/>
            <person name="Madern D."/>
            <person name="Eisen J.A."/>
            <person name="Darling A.E."/>
            <person name="Facciotti M.T."/>
        </authorList>
    </citation>
    <scope>NUCLEOTIDE SEQUENCE [LARGE SCALE GENOMIC DNA]</scope>
    <source>
        <strain evidence="1 2">100A6</strain>
    </source>
</reference>